<name>A0ABW4NXQ8_9NOCA</name>
<dbReference type="EMBL" id="JBHUFB010000001">
    <property type="protein sequence ID" value="MFD1810648.1"/>
    <property type="molecule type" value="Genomic_DNA"/>
</dbReference>
<evidence type="ECO:0000259" key="2">
    <source>
        <dbReference type="SMART" id="SM00822"/>
    </source>
</evidence>
<organism evidence="3 4">
    <name type="scientific">Rhodococcus gannanensis</name>
    <dbReference type="NCBI Taxonomy" id="1960308"/>
    <lineage>
        <taxon>Bacteria</taxon>
        <taxon>Bacillati</taxon>
        <taxon>Actinomycetota</taxon>
        <taxon>Actinomycetes</taxon>
        <taxon>Mycobacteriales</taxon>
        <taxon>Nocardiaceae</taxon>
        <taxon>Rhodococcus</taxon>
    </lineage>
</organism>
<dbReference type="SUPFAM" id="SSF51735">
    <property type="entry name" value="NAD(P)-binding Rossmann-fold domains"/>
    <property type="match status" value="1"/>
</dbReference>
<dbReference type="SMART" id="SM00822">
    <property type="entry name" value="PKS_KR"/>
    <property type="match status" value="1"/>
</dbReference>
<evidence type="ECO:0000256" key="1">
    <source>
        <dbReference type="ARBA" id="ARBA00023002"/>
    </source>
</evidence>
<dbReference type="InterPro" id="IPR057326">
    <property type="entry name" value="KR_dom"/>
</dbReference>
<dbReference type="PANTHER" id="PTHR43157">
    <property type="entry name" value="PHOSPHATIDYLINOSITOL-GLYCAN BIOSYNTHESIS CLASS F PROTEIN-RELATED"/>
    <property type="match status" value="1"/>
</dbReference>
<dbReference type="InterPro" id="IPR036291">
    <property type="entry name" value="NAD(P)-bd_dom_sf"/>
</dbReference>
<dbReference type="InterPro" id="IPR002347">
    <property type="entry name" value="SDR_fam"/>
</dbReference>
<dbReference type="PRINTS" id="PR00081">
    <property type="entry name" value="GDHRDH"/>
</dbReference>
<accession>A0ABW4NXQ8</accession>
<dbReference type="Pfam" id="PF00106">
    <property type="entry name" value="adh_short"/>
    <property type="match status" value="1"/>
</dbReference>
<sequence>MGKWTARDVADQTGRTYVVTGANSGLGAVTAKALGAAGATVILACRTVDKAAPVAAEIGPNAQVRRLDLADLSSVREFADGVDGVDVLINNAGVMAVPKGATADGFETQFGTNHLGHFALTGLLLDRITDRVVTMSSLMHRMGSINLDDPNWQHRSYSRWPAYGQSKLANLMFAYELDRRLRASGSTVKSLAAHPGYAATGLQGNTQSVWDRLMGIGNLFAQSAEMGALPEMWAATSPAAVSGSYLGPDGPFEQRGYPKAVGSSGKSKDRAVAASLWGLSERLTGVTYRFEKNSPTSDGGDAGE</sequence>
<dbReference type="PANTHER" id="PTHR43157:SF31">
    <property type="entry name" value="PHOSPHATIDYLINOSITOL-GLYCAN BIOSYNTHESIS CLASS F PROTEIN"/>
    <property type="match status" value="1"/>
</dbReference>
<keyword evidence="1" id="KW-0560">Oxidoreductase</keyword>
<dbReference type="Proteomes" id="UP001597286">
    <property type="component" value="Unassembled WGS sequence"/>
</dbReference>
<dbReference type="CDD" id="cd05327">
    <property type="entry name" value="retinol-DH_like_SDR_c_like"/>
    <property type="match status" value="1"/>
</dbReference>
<protein>
    <submittedName>
        <fullName evidence="3">Oxidoreductase</fullName>
    </submittedName>
</protein>
<reference evidence="4" key="1">
    <citation type="journal article" date="2019" name="Int. J. Syst. Evol. Microbiol.">
        <title>The Global Catalogue of Microorganisms (GCM) 10K type strain sequencing project: providing services to taxonomists for standard genome sequencing and annotation.</title>
        <authorList>
            <consortium name="The Broad Institute Genomics Platform"/>
            <consortium name="The Broad Institute Genome Sequencing Center for Infectious Disease"/>
            <person name="Wu L."/>
            <person name="Ma J."/>
        </authorList>
    </citation>
    <scope>NUCLEOTIDE SEQUENCE [LARGE SCALE GENOMIC DNA]</scope>
    <source>
        <strain evidence="4">DT72</strain>
    </source>
</reference>
<gene>
    <name evidence="3" type="ORF">ACFSJG_00340</name>
</gene>
<proteinExistence type="predicted"/>
<evidence type="ECO:0000313" key="4">
    <source>
        <dbReference type="Proteomes" id="UP001597286"/>
    </source>
</evidence>
<dbReference type="NCBIfam" id="NF004846">
    <property type="entry name" value="PRK06197.1"/>
    <property type="match status" value="1"/>
</dbReference>
<evidence type="ECO:0000313" key="3">
    <source>
        <dbReference type="EMBL" id="MFD1810648.1"/>
    </source>
</evidence>
<dbReference type="Gene3D" id="3.40.50.720">
    <property type="entry name" value="NAD(P)-binding Rossmann-like Domain"/>
    <property type="match status" value="1"/>
</dbReference>
<feature type="domain" description="Ketoreductase" evidence="2">
    <location>
        <begin position="15"/>
        <end position="155"/>
    </location>
</feature>
<dbReference type="RefSeq" id="WP_378483208.1">
    <property type="nucleotide sequence ID" value="NZ_JBHUFB010000001.1"/>
</dbReference>
<keyword evidence="4" id="KW-1185">Reference proteome</keyword>
<comment type="caution">
    <text evidence="3">The sequence shown here is derived from an EMBL/GenBank/DDBJ whole genome shotgun (WGS) entry which is preliminary data.</text>
</comment>